<accession>A0ABR8EHJ5</accession>
<evidence type="ECO:0000259" key="1">
    <source>
        <dbReference type="Pfam" id="PF21828"/>
    </source>
</evidence>
<comment type="caution">
    <text evidence="2">The sequence shown here is derived from an EMBL/GenBank/DDBJ whole genome shotgun (WGS) entry which is preliminary data.</text>
</comment>
<evidence type="ECO:0000313" key="2">
    <source>
        <dbReference type="EMBL" id="MBD2546339.1"/>
    </source>
</evidence>
<feature type="domain" description="DUF6888" evidence="1">
    <location>
        <begin position="1"/>
        <end position="57"/>
    </location>
</feature>
<dbReference type="InterPro" id="IPR054181">
    <property type="entry name" value="DUF6888"/>
</dbReference>
<dbReference type="RefSeq" id="WP_054465953.1">
    <property type="nucleotide sequence ID" value="NZ_JACJSK010000036.1"/>
</dbReference>
<evidence type="ECO:0000313" key="3">
    <source>
        <dbReference type="Proteomes" id="UP000641954"/>
    </source>
</evidence>
<sequence>MPTEAQSLKAVILCQWLSNGFQPIHVFRYDHKYKTIYLQAGTSEEIAIVIYADGKWEFV</sequence>
<proteinExistence type="predicted"/>
<gene>
    <name evidence="2" type="ORF">H6G72_21325</name>
</gene>
<protein>
    <recommendedName>
        <fullName evidence="1">DUF6888 domain-containing protein</fullName>
    </recommendedName>
</protein>
<dbReference type="Pfam" id="PF21828">
    <property type="entry name" value="DUF6888"/>
    <property type="match status" value="1"/>
</dbReference>
<organism evidence="2 3">
    <name type="scientific">Planktothricoides raciborskii FACHB-1370</name>
    <dbReference type="NCBI Taxonomy" id="2949576"/>
    <lineage>
        <taxon>Bacteria</taxon>
        <taxon>Bacillati</taxon>
        <taxon>Cyanobacteriota</taxon>
        <taxon>Cyanophyceae</taxon>
        <taxon>Oscillatoriophycideae</taxon>
        <taxon>Oscillatoriales</taxon>
        <taxon>Oscillatoriaceae</taxon>
        <taxon>Planktothricoides</taxon>
    </lineage>
</organism>
<reference evidence="2 3" key="1">
    <citation type="journal article" date="2020" name="ISME J.">
        <title>Comparative genomics reveals insights into cyanobacterial evolution and habitat adaptation.</title>
        <authorList>
            <person name="Chen M.Y."/>
            <person name="Teng W.K."/>
            <person name="Zhao L."/>
            <person name="Hu C.X."/>
            <person name="Zhou Y.K."/>
            <person name="Han B.P."/>
            <person name="Song L.R."/>
            <person name="Shu W.S."/>
        </authorList>
    </citation>
    <scope>NUCLEOTIDE SEQUENCE [LARGE SCALE GENOMIC DNA]</scope>
    <source>
        <strain evidence="2 3">FACHB-1370</strain>
    </source>
</reference>
<keyword evidence="3" id="KW-1185">Reference proteome</keyword>
<dbReference type="Proteomes" id="UP000641954">
    <property type="component" value="Unassembled WGS sequence"/>
</dbReference>
<name>A0ABR8EHJ5_9CYAN</name>
<dbReference type="EMBL" id="JACJSK010000036">
    <property type="protein sequence ID" value="MBD2546339.1"/>
    <property type="molecule type" value="Genomic_DNA"/>
</dbReference>